<dbReference type="AlphaFoldDB" id="S2RSD7"/>
<reference evidence="2 3" key="1">
    <citation type="journal article" date="2013" name="PLoS ONE">
        <title>Lactobacillus paracasei comparative genomics: towards species pan-genome definition and exploitation of diversity.</title>
        <authorList>
            <person name="Smokvina T."/>
            <person name="Wels M."/>
            <person name="Polka J."/>
            <person name="Chervaux C."/>
            <person name="Brisse S."/>
            <person name="Boekhorst J."/>
            <person name="van Hylckama Vlieg J.E."/>
            <person name="Siezen R.J."/>
        </authorList>
    </citation>
    <scope>NUCLEOTIDE SEQUENCE [LARGE SCALE GENOMIC DNA]</scope>
    <source>
        <strain evidence="2 3">Lpp126</strain>
    </source>
</reference>
<evidence type="ECO:0000259" key="1">
    <source>
        <dbReference type="Pfam" id="PF00929"/>
    </source>
</evidence>
<accession>S2RSD7</accession>
<name>S2RSD7_LACPA</name>
<dbReference type="Gene3D" id="3.30.420.10">
    <property type="entry name" value="Ribonuclease H-like superfamily/Ribonuclease H"/>
    <property type="match status" value="1"/>
</dbReference>
<dbReference type="GO" id="GO:0003887">
    <property type="term" value="F:DNA-directed DNA polymerase activity"/>
    <property type="evidence" value="ECO:0007669"/>
    <property type="project" value="UniProtKB-KW"/>
</dbReference>
<keyword evidence="2" id="KW-0808">Transferase</keyword>
<feature type="non-terminal residue" evidence="2">
    <location>
        <position position="72"/>
    </location>
</feature>
<proteinExistence type="predicted"/>
<keyword evidence="2" id="KW-0239">DNA-directed DNA polymerase</keyword>
<organism evidence="2 3">
    <name type="scientific">Lacticaseibacillus paracasei subsp. paracasei Lpp126</name>
    <dbReference type="NCBI Taxonomy" id="1256206"/>
    <lineage>
        <taxon>Bacteria</taxon>
        <taxon>Bacillati</taxon>
        <taxon>Bacillota</taxon>
        <taxon>Bacilli</taxon>
        <taxon>Lactobacillales</taxon>
        <taxon>Lactobacillaceae</taxon>
        <taxon>Lacticaseibacillus</taxon>
    </lineage>
</organism>
<dbReference type="GO" id="GO:0003676">
    <property type="term" value="F:nucleic acid binding"/>
    <property type="evidence" value="ECO:0007669"/>
    <property type="project" value="InterPro"/>
</dbReference>
<gene>
    <name evidence="2" type="ORF">Lpp126_11488</name>
</gene>
<dbReference type="EMBL" id="ANKC01000818">
    <property type="protein sequence ID" value="EPC74361.1"/>
    <property type="molecule type" value="Genomic_DNA"/>
</dbReference>
<feature type="domain" description="Exonuclease" evidence="1">
    <location>
        <begin position="12"/>
        <end position="69"/>
    </location>
</feature>
<dbReference type="InterPro" id="IPR013520">
    <property type="entry name" value="Ribonucl_H"/>
</dbReference>
<protein>
    <submittedName>
        <fullName evidence="2">DNA-directed DNA polymerase III epsilon subunit</fullName>
    </submittedName>
</protein>
<dbReference type="GO" id="GO:0004527">
    <property type="term" value="F:exonuclease activity"/>
    <property type="evidence" value="ECO:0007669"/>
    <property type="project" value="UniProtKB-ARBA"/>
</dbReference>
<sequence length="72" mass="7902">MFKMNAETIFAVVDLETTGTSVKDGDRMIQFGCALMQHGKIIQTISQLVNPDRSVPVAIQRLTGLDPNRLVA</sequence>
<dbReference type="InterPro" id="IPR036397">
    <property type="entry name" value="RNaseH_sf"/>
</dbReference>
<dbReference type="InterPro" id="IPR012337">
    <property type="entry name" value="RNaseH-like_sf"/>
</dbReference>
<dbReference type="SUPFAM" id="SSF53098">
    <property type="entry name" value="Ribonuclease H-like"/>
    <property type="match status" value="1"/>
</dbReference>
<dbReference type="Pfam" id="PF00929">
    <property type="entry name" value="RNase_T"/>
    <property type="match status" value="1"/>
</dbReference>
<dbReference type="Proteomes" id="UP000014243">
    <property type="component" value="Unassembled WGS sequence"/>
</dbReference>
<keyword evidence="2" id="KW-0548">Nucleotidyltransferase</keyword>
<comment type="caution">
    <text evidence="2">The sequence shown here is derived from an EMBL/GenBank/DDBJ whole genome shotgun (WGS) entry which is preliminary data.</text>
</comment>
<evidence type="ECO:0000313" key="3">
    <source>
        <dbReference type="Proteomes" id="UP000014243"/>
    </source>
</evidence>
<evidence type="ECO:0000313" key="2">
    <source>
        <dbReference type="EMBL" id="EPC74361.1"/>
    </source>
</evidence>